<evidence type="ECO:0000313" key="2">
    <source>
        <dbReference type="Proteomes" id="UP000320762"/>
    </source>
</evidence>
<name>A0A550CWT2_9AGAR</name>
<gene>
    <name evidence="1" type="ORF">BD626DRAFT_563020</name>
</gene>
<proteinExistence type="predicted"/>
<accession>A0A550CWT2</accession>
<sequence>MLDERLNLPPLLRTRQHILELRLELVRLTQLCEAQIDLQARGFELLHQFEAFVRTSQESQEVAIQFMQAQRAGNIAFDPAPFLQGRQLEDTLFIKELETRPTQPPKHFVVYTSKLPHETYTDVQKKIHPYRRLRFPSQSPEVYTRLYVEMDMLGNLCNMGWLCWVPGSLGVTSSRQLSTTPWPIVDRRRGVPLGDPYVFTL</sequence>
<evidence type="ECO:0000313" key="1">
    <source>
        <dbReference type="EMBL" id="TRM69247.1"/>
    </source>
</evidence>
<organism evidence="1 2">
    <name type="scientific">Schizophyllum amplum</name>
    <dbReference type="NCBI Taxonomy" id="97359"/>
    <lineage>
        <taxon>Eukaryota</taxon>
        <taxon>Fungi</taxon>
        <taxon>Dikarya</taxon>
        <taxon>Basidiomycota</taxon>
        <taxon>Agaricomycotina</taxon>
        <taxon>Agaricomycetes</taxon>
        <taxon>Agaricomycetidae</taxon>
        <taxon>Agaricales</taxon>
        <taxon>Schizophyllaceae</taxon>
        <taxon>Schizophyllum</taxon>
    </lineage>
</organism>
<keyword evidence="2" id="KW-1185">Reference proteome</keyword>
<dbReference type="Proteomes" id="UP000320762">
    <property type="component" value="Unassembled WGS sequence"/>
</dbReference>
<reference evidence="1 2" key="1">
    <citation type="journal article" date="2019" name="New Phytol.">
        <title>Comparative genomics reveals unique wood-decay strategies and fruiting body development in the Schizophyllaceae.</title>
        <authorList>
            <person name="Almasi E."/>
            <person name="Sahu N."/>
            <person name="Krizsan K."/>
            <person name="Balint B."/>
            <person name="Kovacs G.M."/>
            <person name="Kiss B."/>
            <person name="Cseklye J."/>
            <person name="Drula E."/>
            <person name="Henrissat B."/>
            <person name="Nagy I."/>
            <person name="Chovatia M."/>
            <person name="Adam C."/>
            <person name="LaButti K."/>
            <person name="Lipzen A."/>
            <person name="Riley R."/>
            <person name="Grigoriev I.V."/>
            <person name="Nagy L.G."/>
        </authorList>
    </citation>
    <scope>NUCLEOTIDE SEQUENCE [LARGE SCALE GENOMIC DNA]</scope>
    <source>
        <strain evidence="1 2">NL-1724</strain>
    </source>
</reference>
<dbReference type="EMBL" id="VDMD01000001">
    <property type="protein sequence ID" value="TRM69247.1"/>
    <property type="molecule type" value="Genomic_DNA"/>
</dbReference>
<protein>
    <submittedName>
        <fullName evidence="1">Uncharacterized protein</fullName>
    </submittedName>
</protein>
<dbReference type="AlphaFoldDB" id="A0A550CWT2"/>
<comment type="caution">
    <text evidence="1">The sequence shown here is derived from an EMBL/GenBank/DDBJ whole genome shotgun (WGS) entry which is preliminary data.</text>
</comment>